<dbReference type="CDD" id="cd00130">
    <property type="entry name" value="PAS"/>
    <property type="match status" value="1"/>
</dbReference>
<feature type="transmembrane region" description="Helical" evidence="8">
    <location>
        <begin position="147"/>
        <end position="166"/>
    </location>
</feature>
<evidence type="ECO:0000313" key="11">
    <source>
        <dbReference type="EMBL" id="KAK8889250.1"/>
    </source>
</evidence>
<dbReference type="InterPro" id="IPR050401">
    <property type="entry name" value="Cyclic_nucleotide_synthase"/>
</dbReference>
<evidence type="ECO:0000256" key="2">
    <source>
        <dbReference type="ARBA" id="ARBA00022692"/>
    </source>
</evidence>
<dbReference type="PROSITE" id="PS50125">
    <property type="entry name" value="GUANYLATE_CYCLASE_2"/>
    <property type="match status" value="1"/>
</dbReference>
<keyword evidence="6" id="KW-0456">Lyase</keyword>
<proteinExistence type="predicted"/>
<dbReference type="PANTHER" id="PTHR11920">
    <property type="entry name" value="GUANYLYL CYCLASE"/>
    <property type="match status" value="1"/>
</dbReference>
<dbReference type="Proteomes" id="UP001470230">
    <property type="component" value="Unassembled WGS sequence"/>
</dbReference>
<feature type="domain" description="Guanylate cyclase" evidence="10">
    <location>
        <begin position="1391"/>
        <end position="1523"/>
    </location>
</feature>
<feature type="domain" description="PAS" evidence="9">
    <location>
        <begin position="1172"/>
        <end position="1228"/>
    </location>
</feature>
<feature type="compositionally biased region" description="Low complexity" evidence="7">
    <location>
        <begin position="1276"/>
        <end position="1287"/>
    </location>
</feature>
<dbReference type="SUPFAM" id="SSF55073">
    <property type="entry name" value="Nucleotide cyclase"/>
    <property type="match status" value="1"/>
</dbReference>
<feature type="transmembrane region" description="Helical" evidence="8">
    <location>
        <begin position="58"/>
        <end position="76"/>
    </location>
</feature>
<dbReference type="Pfam" id="PF00989">
    <property type="entry name" value="PAS"/>
    <property type="match status" value="1"/>
</dbReference>
<dbReference type="SMART" id="SM00044">
    <property type="entry name" value="CYCc"/>
    <property type="match status" value="1"/>
</dbReference>
<dbReference type="PANTHER" id="PTHR11920:SF335">
    <property type="entry name" value="GUANYLATE CYCLASE"/>
    <property type="match status" value="1"/>
</dbReference>
<protein>
    <recommendedName>
        <fullName evidence="13">Adenylate and Guanylate cyclase catalytic domain containing protein</fullName>
    </recommendedName>
</protein>
<feature type="transmembrane region" description="Helical" evidence="8">
    <location>
        <begin position="665"/>
        <end position="688"/>
    </location>
</feature>
<dbReference type="NCBIfam" id="TIGR00229">
    <property type="entry name" value="sensory_box"/>
    <property type="match status" value="1"/>
</dbReference>
<dbReference type="EMBL" id="JAPFFF010000005">
    <property type="protein sequence ID" value="KAK8889250.1"/>
    <property type="molecule type" value="Genomic_DNA"/>
</dbReference>
<dbReference type="Gene3D" id="3.30.450.20">
    <property type="entry name" value="PAS domain"/>
    <property type="match status" value="1"/>
</dbReference>
<dbReference type="SUPFAM" id="SSF55785">
    <property type="entry name" value="PYP-like sensor domain (PAS domain)"/>
    <property type="match status" value="1"/>
</dbReference>
<keyword evidence="3" id="KW-0547">Nucleotide-binding</keyword>
<dbReference type="InterPro" id="IPR035965">
    <property type="entry name" value="PAS-like_dom_sf"/>
</dbReference>
<evidence type="ECO:0000259" key="9">
    <source>
        <dbReference type="PROSITE" id="PS50112"/>
    </source>
</evidence>
<feature type="region of interest" description="Disordered" evidence="7">
    <location>
        <begin position="1252"/>
        <end position="1287"/>
    </location>
</feature>
<dbReference type="InterPro" id="IPR000014">
    <property type="entry name" value="PAS"/>
</dbReference>
<keyword evidence="4 8" id="KW-1133">Transmembrane helix</keyword>
<feature type="transmembrane region" description="Helical" evidence="8">
    <location>
        <begin position="616"/>
        <end position="645"/>
    </location>
</feature>
<feature type="transmembrane region" description="Helical" evidence="8">
    <location>
        <begin position="1105"/>
        <end position="1124"/>
    </location>
</feature>
<dbReference type="InterPro" id="IPR029787">
    <property type="entry name" value="Nucleotide_cyclase"/>
</dbReference>
<feature type="transmembrane region" description="Helical" evidence="8">
    <location>
        <begin position="298"/>
        <end position="324"/>
    </location>
</feature>
<evidence type="ECO:0000256" key="8">
    <source>
        <dbReference type="SAM" id="Phobius"/>
    </source>
</evidence>
<dbReference type="SMART" id="SM00091">
    <property type="entry name" value="PAS"/>
    <property type="match status" value="1"/>
</dbReference>
<evidence type="ECO:0000256" key="6">
    <source>
        <dbReference type="ARBA" id="ARBA00023239"/>
    </source>
</evidence>
<keyword evidence="5 8" id="KW-0472">Membrane</keyword>
<feature type="compositionally biased region" description="Basic and acidic residues" evidence="7">
    <location>
        <begin position="1258"/>
        <end position="1268"/>
    </location>
</feature>
<name>A0ABR2KGU1_9EUKA</name>
<evidence type="ECO:0000256" key="1">
    <source>
        <dbReference type="ARBA" id="ARBA00004370"/>
    </source>
</evidence>
<gene>
    <name evidence="11" type="ORF">M9Y10_033996</name>
</gene>
<dbReference type="InterPro" id="IPR013767">
    <property type="entry name" value="PAS_fold"/>
</dbReference>
<reference evidence="11 12" key="1">
    <citation type="submission" date="2024-04" db="EMBL/GenBank/DDBJ databases">
        <title>Tritrichomonas musculus Genome.</title>
        <authorList>
            <person name="Alves-Ferreira E."/>
            <person name="Grigg M."/>
            <person name="Lorenzi H."/>
            <person name="Galac M."/>
        </authorList>
    </citation>
    <scope>NUCLEOTIDE SEQUENCE [LARGE SCALE GENOMIC DNA]</scope>
    <source>
        <strain evidence="11 12">EAF2021</strain>
    </source>
</reference>
<feature type="transmembrane region" description="Helical" evidence="8">
    <location>
        <begin position="111"/>
        <end position="135"/>
    </location>
</feature>
<evidence type="ECO:0000256" key="3">
    <source>
        <dbReference type="ARBA" id="ARBA00022741"/>
    </source>
</evidence>
<feature type="transmembrane region" description="Helical" evidence="8">
    <location>
        <begin position="829"/>
        <end position="853"/>
    </location>
</feature>
<keyword evidence="2 8" id="KW-0812">Transmembrane</keyword>
<dbReference type="PROSITE" id="PS50112">
    <property type="entry name" value="PAS"/>
    <property type="match status" value="1"/>
</dbReference>
<dbReference type="CDD" id="cd07302">
    <property type="entry name" value="CHD"/>
    <property type="match status" value="1"/>
</dbReference>
<comment type="subcellular location">
    <subcellularLocation>
        <location evidence="1">Membrane</location>
    </subcellularLocation>
</comment>
<comment type="caution">
    <text evidence="11">The sequence shown here is derived from an EMBL/GenBank/DDBJ whole genome shotgun (WGS) entry which is preliminary data.</text>
</comment>
<feature type="transmembrane region" description="Helical" evidence="8">
    <location>
        <begin position="256"/>
        <end position="277"/>
    </location>
</feature>
<organism evidence="11 12">
    <name type="scientific">Tritrichomonas musculus</name>
    <dbReference type="NCBI Taxonomy" id="1915356"/>
    <lineage>
        <taxon>Eukaryota</taxon>
        <taxon>Metamonada</taxon>
        <taxon>Parabasalia</taxon>
        <taxon>Tritrichomonadida</taxon>
        <taxon>Tritrichomonadidae</taxon>
        <taxon>Tritrichomonas</taxon>
    </lineage>
</organism>
<sequence length="1672" mass="188896">MTIQLVDDPSRQSQRSMSLSTVSVDVASDSALTSSIDLIFPLYDEITRVAPQKSGSSVIMFFIILFEAFLCGYFPFLPDTWDFDKSSDKILRYISYILDFGNADKSILNSFIPSIIIICLTFLIYLWFICLLAYYQANKTFNRKTIFISRFIFSYNVPVLLIPIMYSFGFNLNAIFTEEKNQTAYIVLTVLSAILVLNIYFVFYLDIIFRSSTPYLEKSCFSMWDGNPFFYFVLIQGFSAFSSRLLFHFPKWTRCFLVVVYCFASGGLIFATFYFPYVNQTSNIIMASMHTTNIISSILAICPILSVVRLIIPIIIFIISVIVYKYVFKYIRKKVVEEPKIKNELQSLRSLHVCISDDPNSFINWTLVRSITTRHQTTNILVRTAQILSFFPSESQLLNMYVALISKRSDLKLNERFLFYQIRRVHVLRQSSATKLFNYEFEEVKKSTSKMIACFSQFFISNNDLSIETLVGLVKLNRKTNSICLEAIDKYPNSARLMYEYSKYLIECHAQFKEGAAWHYKAELMDSGKHTVIDYSFRAMVNLFPVYLKKEILDYKGKKIIQTKKDQSNSSNSSMTGQKFDLDDEANEEEAEKIFDKPRLRFALKRAVDNMKCPPLSFLIVASFVRLFLTLLIFLLLFFCFYNFFDGRLDNTILMESVATIRETYLIGMTCLCQLIGSNFKVIGMIYYPEETTEYNIFQNPSLAMLSSTMDGLRALQDLSSMLSLHGSSIAETAKSFLVDGEIQYCFDNGTLLPPTPSSTWSMAYYLLSMLPRSAHALLFYGQNITKSSVLCELGGNAVAFQNNMDKATVDFTQRESATASKINKQLDIGFIVVPIALTILILVPLIIAMIMLSKYMKRVFSAIMMLPKEVLIQASKPIVKSEFDSTTVASSIELDRLPSIGIPFVVVLANIISVVAIVLLMHQIRTTNNRFMNAAYWLETSARRGPTVMEALSNAYLLAYFQVANYVKYGSALQSMQFLKQNLDTVMKLNRDLLVGNDEIPSCNGFSEELDEIHYGDSCTTEIEEIGLHGSYNCLSVDQLMMIFSTLIEELLAGFQENYTNLIGLTDNFLHLSHLVFYHLFPNLQRVKVILSDSCKDLITGANLYNGLLLIVAFILILILFAIERIFNLKLKAAINTLKILIARFPPNAVISNQNLLDLIIGKNQMKRDKQLSAAQSVIDSSPDAILALNGDCTIESMNPAACRIFGYTPEQILGQSLKALIPNPEEAKAANPRNQIANQDDDNSIEEINLEDIGESNEKDEQEKTGTTHKSTKNESTSNTSSNGKTESLYRQFALMKANQAAMTYSCQSVGLKDDDTEVNLEITLIGIKEGQYFALIAVDQTAKIRQQKEVEEAKKQSEKLLYQILPRDIVTRMNRGEKDISFTVPSATIIFIDVVKFSDYMATLTPKQIMQNVGKYFKNWDDLLQKYKTIIKIKLIGDVYMAAAGLFNPEMSPSIHASEMINFAIDGVRALEDINASLDANLSVRIGINTGGPIIAGVLGIDKPLFDIIGDPINISSRLQSTDIPNEIQISQATYDLVKDKSFDIEKRGEIFLKGKGNQLTYLVHPTQVEEPNDYFRSGSVFRLPRFPSTARLNPQVSNQSIAPSSIMVPEDDERTQNSIMIGSANNTQNTQVTQNTQNTQNSQNSQNSQSSLSIQNSQNTNNSSKIKT</sequence>
<feature type="transmembrane region" description="Helical" evidence="8">
    <location>
        <begin position="901"/>
        <end position="922"/>
    </location>
</feature>
<feature type="region of interest" description="Disordered" evidence="7">
    <location>
        <begin position="1228"/>
        <end position="1247"/>
    </location>
</feature>
<dbReference type="InterPro" id="IPR001054">
    <property type="entry name" value="A/G_cyclase"/>
</dbReference>
<evidence type="ECO:0008006" key="13">
    <source>
        <dbReference type="Google" id="ProtNLM"/>
    </source>
</evidence>
<evidence type="ECO:0000256" key="4">
    <source>
        <dbReference type="ARBA" id="ARBA00022989"/>
    </source>
</evidence>
<dbReference type="Pfam" id="PF00211">
    <property type="entry name" value="Guanylate_cyc"/>
    <property type="match status" value="1"/>
</dbReference>
<evidence type="ECO:0000259" key="10">
    <source>
        <dbReference type="PROSITE" id="PS50125"/>
    </source>
</evidence>
<keyword evidence="12" id="KW-1185">Reference proteome</keyword>
<feature type="transmembrane region" description="Helical" evidence="8">
    <location>
        <begin position="186"/>
        <end position="209"/>
    </location>
</feature>
<dbReference type="Gene3D" id="3.30.70.1230">
    <property type="entry name" value="Nucleotide cyclase"/>
    <property type="match status" value="1"/>
</dbReference>
<evidence type="ECO:0000256" key="7">
    <source>
        <dbReference type="SAM" id="MobiDB-lite"/>
    </source>
</evidence>
<evidence type="ECO:0000256" key="5">
    <source>
        <dbReference type="ARBA" id="ARBA00023136"/>
    </source>
</evidence>
<evidence type="ECO:0000313" key="12">
    <source>
        <dbReference type="Proteomes" id="UP001470230"/>
    </source>
</evidence>
<feature type="region of interest" description="Disordered" evidence="7">
    <location>
        <begin position="1628"/>
        <end position="1672"/>
    </location>
</feature>
<accession>A0ABR2KGU1</accession>